<dbReference type="Proteomes" id="UP000178129">
    <property type="component" value="Unassembled WGS sequence"/>
</dbReference>
<gene>
    <name evidence="1" type="ORF">RCO7_14122</name>
</gene>
<sequence>MLDTTNATHRETFQLNYGKDVTMSVQQWYSVPPLRASSNRISINHRISQQLTTTSANYMSASHKSLQQVFLISEA</sequence>
<dbReference type="AlphaFoldDB" id="A0A1E1JSJ4"/>
<name>A0A1E1JSJ4_9HELO</name>
<proteinExistence type="predicted"/>
<evidence type="ECO:0000313" key="1">
    <source>
        <dbReference type="EMBL" id="CZS88632.1"/>
    </source>
</evidence>
<evidence type="ECO:0000313" key="2">
    <source>
        <dbReference type="Proteomes" id="UP000178129"/>
    </source>
</evidence>
<organism evidence="1 2">
    <name type="scientific">Rhynchosporium graminicola</name>
    <dbReference type="NCBI Taxonomy" id="2792576"/>
    <lineage>
        <taxon>Eukaryota</taxon>
        <taxon>Fungi</taxon>
        <taxon>Dikarya</taxon>
        <taxon>Ascomycota</taxon>
        <taxon>Pezizomycotina</taxon>
        <taxon>Leotiomycetes</taxon>
        <taxon>Helotiales</taxon>
        <taxon>Ploettnerulaceae</taxon>
        <taxon>Rhynchosporium</taxon>
    </lineage>
</organism>
<dbReference type="InParanoid" id="A0A1E1JSJ4"/>
<accession>A0A1E1JSJ4</accession>
<comment type="caution">
    <text evidence="1">The sequence shown here is derived from an EMBL/GenBank/DDBJ whole genome shotgun (WGS) entry which is preliminary data.</text>
</comment>
<protein>
    <submittedName>
        <fullName evidence="1">Uncharacterized protein</fullName>
    </submittedName>
</protein>
<reference evidence="2" key="1">
    <citation type="submission" date="2016-03" db="EMBL/GenBank/DDBJ databases">
        <authorList>
            <person name="Ploux O."/>
        </authorList>
    </citation>
    <scope>NUCLEOTIDE SEQUENCE [LARGE SCALE GENOMIC DNA]</scope>
    <source>
        <strain evidence="2">UK7</strain>
    </source>
</reference>
<keyword evidence="2" id="KW-1185">Reference proteome</keyword>
<dbReference type="EMBL" id="FJUW01000002">
    <property type="protein sequence ID" value="CZS88632.1"/>
    <property type="molecule type" value="Genomic_DNA"/>
</dbReference>